<dbReference type="PROSITE" id="PS50977">
    <property type="entry name" value="HTH_TETR_2"/>
    <property type="match status" value="1"/>
</dbReference>
<dbReference type="InterPro" id="IPR001647">
    <property type="entry name" value="HTH_TetR"/>
</dbReference>
<evidence type="ECO:0000259" key="5">
    <source>
        <dbReference type="PROSITE" id="PS50977"/>
    </source>
</evidence>
<evidence type="ECO:0000256" key="1">
    <source>
        <dbReference type="ARBA" id="ARBA00023015"/>
    </source>
</evidence>
<dbReference type="InterPro" id="IPR009057">
    <property type="entry name" value="Homeodomain-like_sf"/>
</dbReference>
<dbReference type="InterPro" id="IPR011075">
    <property type="entry name" value="TetR_C"/>
</dbReference>
<keyword evidence="2 4" id="KW-0238">DNA-binding</keyword>
<sequence>MISDKRQDIVSTAYRLFRSDGYHAVGIDRIIAEAGVAKMTMYRHFRAKDDLIAEVLRSRATRFDTQLDKLTASQPNARARIGAIIGWYKRWFARADFHGCAFANAIAEFGDPDHPVFQAAAAQKSAFVARLRSILSQELHDAEAKRLAMMVAMMFEGAVMQARISGTDEAVAALEAGTNALLAQAAIA</sequence>
<evidence type="ECO:0000256" key="2">
    <source>
        <dbReference type="ARBA" id="ARBA00023125"/>
    </source>
</evidence>
<gene>
    <name evidence="6" type="ORF">SAMN02745911_1557</name>
</gene>
<keyword evidence="1" id="KW-0805">Transcription regulation</keyword>
<dbReference type="Proteomes" id="UP000184290">
    <property type="component" value="Unassembled WGS sequence"/>
</dbReference>
<organism evidence="6 7">
    <name type="scientific">Aureimonas altamirensis DSM 21988</name>
    <dbReference type="NCBI Taxonomy" id="1121026"/>
    <lineage>
        <taxon>Bacteria</taxon>
        <taxon>Pseudomonadati</taxon>
        <taxon>Pseudomonadota</taxon>
        <taxon>Alphaproteobacteria</taxon>
        <taxon>Hyphomicrobiales</taxon>
        <taxon>Aurantimonadaceae</taxon>
        <taxon>Aureimonas</taxon>
    </lineage>
</organism>
<dbReference type="InterPro" id="IPR036271">
    <property type="entry name" value="Tet_transcr_reg_TetR-rel_C_sf"/>
</dbReference>
<accession>A0ABY1IEN9</accession>
<dbReference type="RefSeq" id="WP_060604998.1">
    <property type="nucleotide sequence ID" value="NZ_FQZC01000002.1"/>
</dbReference>
<evidence type="ECO:0000256" key="3">
    <source>
        <dbReference type="ARBA" id="ARBA00023163"/>
    </source>
</evidence>
<evidence type="ECO:0000313" key="6">
    <source>
        <dbReference type="EMBL" id="SHJ06252.1"/>
    </source>
</evidence>
<keyword evidence="7" id="KW-1185">Reference proteome</keyword>
<dbReference type="Pfam" id="PF00440">
    <property type="entry name" value="TetR_N"/>
    <property type="match status" value="1"/>
</dbReference>
<name>A0ABY1IEN9_9HYPH</name>
<dbReference type="EMBL" id="FQZC01000002">
    <property type="protein sequence ID" value="SHJ06252.1"/>
    <property type="molecule type" value="Genomic_DNA"/>
</dbReference>
<dbReference type="Pfam" id="PF16925">
    <property type="entry name" value="TetR_C_13"/>
    <property type="match status" value="1"/>
</dbReference>
<feature type="domain" description="HTH tetR-type" evidence="5">
    <location>
        <begin position="3"/>
        <end position="63"/>
    </location>
</feature>
<comment type="caution">
    <text evidence="6">The sequence shown here is derived from an EMBL/GenBank/DDBJ whole genome shotgun (WGS) entry which is preliminary data.</text>
</comment>
<keyword evidence="3" id="KW-0804">Transcription</keyword>
<reference evidence="6 7" key="1">
    <citation type="submission" date="2016-11" db="EMBL/GenBank/DDBJ databases">
        <authorList>
            <person name="Varghese N."/>
            <person name="Submissions S."/>
        </authorList>
    </citation>
    <scope>NUCLEOTIDE SEQUENCE [LARGE SCALE GENOMIC DNA]</scope>
    <source>
        <strain evidence="6 7">DSM 21988</strain>
    </source>
</reference>
<evidence type="ECO:0000313" key="7">
    <source>
        <dbReference type="Proteomes" id="UP000184290"/>
    </source>
</evidence>
<dbReference type="SUPFAM" id="SSF46689">
    <property type="entry name" value="Homeodomain-like"/>
    <property type="match status" value="1"/>
</dbReference>
<feature type="DNA-binding region" description="H-T-H motif" evidence="4">
    <location>
        <begin position="26"/>
        <end position="45"/>
    </location>
</feature>
<dbReference type="Gene3D" id="1.10.357.10">
    <property type="entry name" value="Tetracycline Repressor, domain 2"/>
    <property type="match status" value="1"/>
</dbReference>
<protein>
    <submittedName>
        <fullName evidence="6">Transcriptional regulator, TetR family</fullName>
    </submittedName>
</protein>
<proteinExistence type="predicted"/>
<evidence type="ECO:0000256" key="4">
    <source>
        <dbReference type="PROSITE-ProRule" id="PRU00335"/>
    </source>
</evidence>
<dbReference type="PANTHER" id="PTHR47506:SF3">
    <property type="entry name" value="HTH-TYPE TRANSCRIPTIONAL REGULATOR LMRA"/>
    <property type="match status" value="1"/>
</dbReference>
<dbReference type="PRINTS" id="PR00455">
    <property type="entry name" value="HTHTETR"/>
</dbReference>
<dbReference type="PANTHER" id="PTHR47506">
    <property type="entry name" value="TRANSCRIPTIONAL REGULATORY PROTEIN"/>
    <property type="match status" value="1"/>
</dbReference>
<dbReference type="SUPFAM" id="SSF48498">
    <property type="entry name" value="Tetracyclin repressor-like, C-terminal domain"/>
    <property type="match status" value="1"/>
</dbReference>